<feature type="binding site" evidence="8">
    <location>
        <position position="202"/>
    </location>
    <ligand>
        <name>Zn(2+)</name>
        <dbReference type="ChEBI" id="CHEBI:29105"/>
        <label>2</label>
    </ligand>
</feature>
<protein>
    <submittedName>
        <fullName evidence="9">Peptidase M28</fullName>
    </submittedName>
</protein>
<evidence type="ECO:0000256" key="3">
    <source>
        <dbReference type="ARBA" id="ARBA00022670"/>
    </source>
</evidence>
<proteinExistence type="inferred from homology"/>
<organism evidence="9 10">
    <name type="scientific">candidate division TA06 bacterium B3_TA06</name>
    <dbReference type="NCBI Taxonomy" id="2012487"/>
    <lineage>
        <taxon>Bacteria</taxon>
        <taxon>Bacteria division TA06</taxon>
    </lineage>
</organism>
<evidence type="ECO:0000256" key="7">
    <source>
        <dbReference type="PIRSR" id="PIRSR001123-1"/>
    </source>
</evidence>
<feature type="active site" description="Proton acceptor" evidence="7">
    <location>
        <position position="201"/>
    </location>
</feature>
<dbReference type="PANTHER" id="PTHR32481:SF0">
    <property type="entry name" value="AMINOPEPTIDASE YPDE-RELATED"/>
    <property type="match status" value="1"/>
</dbReference>
<dbReference type="InterPro" id="IPR051464">
    <property type="entry name" value="Peptidase_M42_aminopept"/>
</dbReference>
<dbReference type="InterPro" id="IPR023367">
    <property type="entry name" value="Peptidase_M42_dom2"/>
</dbReference>
<feature type="binding site" evidence="8">
    <location>
        <position position="58"/>
    </location>
    <ligand>
        <name>Zn(2+)</name>
        <dbReference type="ChEBI" id="CHEBI:29105"/>
        <label>1</label>
    </ligand>
</feature>
<evidence type="ECO:0000313" key="9">
    <source>
        <dbReference type="EMBL" id="TKJ43740.1"/>
    </source>
</evidence>
<dbReference type="Gene3D" id="2.40.30.40">
    <property type="entry name" value="Peptidase M42, domain 2"/>
    <property type="match status" value="1"/>
</dbReference>
<keyword evidence="2" id="KW-0031">Aminopeptidase</keyword>
<comment type="cofactor">
    <cofactor evidence="8">
        <name>a divalent metal cation</name>
        <dbReference type="ChEBI" id="CHEBI:60240"/>
    </cofactor>
    <text evidence="8">Binds 2 divalent metal cations per subunit.</text>
</comment>
<keyword evidence="4 8" id="KW-0479">Metal-binding</keyword>
<evidence type="ECO:0000256" key="4">
    <source>
        <dbReference type="ARBA" id="ARBA00022723"/>
    </source>
</evidence>
<comment type="similarity">
    <text evidence="1 6">Belongs to the peptidase M42 family.</text>
</comment>
<dbReference type="SUPFAM" id="SSF101821">
    <property type="entry name" value="Aminopeptidase/glucanase lid domain"/>
    <property type="match status" value="1"/>
</dbReference>
<dbReference type="InterPro" id="IPR008007">
    <property type="entry name" value="Peptidase_M42"/>
</dbReference>
<name>A0A532V950_UNCT6</name>
<sequence>MFAELTEAFGPSGYEGDVRAIMAGHFSGSMSVSTDRLGSVVASHEGEAKGPKILVAAHMDEVGFMVKHITKEGYIRFLPIGGWWPQVLLSQRVNVRTRKGDFEGIIGSKPPHAMKEDERKKPPEIDELFIDLGVVGEKGAADAGVRPGDPIIPVSPFRFLANGVLAAKAWDDRVGCAVLAELANDLPKHPSRLYLAGTVQEEVGLRGARTVAGLVEPDVAFAIDVSLSSDTPGADSDAVEKFGAGAAVLVHDSTMIPNVALRDFVCEVAEAEGIKYHLTSLHGGYDTGAIHISKIGVPSIALGLPSRYIHSHVSAIYEEDYSALLNLMKAVTQRLDSKKLSEITKFV</sequence>
<dbReference type="GO" id="GO:0046872">
    <property type="term" value="F:metal ion binding"/>
    <property type="evidence" value="ECO:0007669"/>
    <property type="project" value="UniProtKB-UniRule"/>
</dbReference>
<evidence type="ECO:0000313" key="10">
    <source>
        <dbReference type="Proteomes" id="UP000317778"/>
    </source>
</evidence>
<feature type="binding site" evidence="8">
    <location>
        <position position="171"/>
    </location>
    <ligand>
        <name>Zn(2+)</name>
        <dbReference type="ChEBI" id="CHEBI:29105"/>
        <label>2</label>
    </ligand>
</feature>
<dbReference type="AlphaFoldDB" id="A0A532V950"/>
<evidence type="ECO:0000256" key="2">
    <source>
        <dbReference type="ARBA" id="ARBA00022438"/>
    </source>
</evidence>
<evidence type="ECO:0000256" key="8">
    <source>
        <dbReference type="PIRSR" id="PIRSR001123-2"/>
    </source>
</evidence>
<dbReference type="EMBL" id="NJBO01000003">
    <property type="protein sequence ID" value="TKJ43740.1"/>
    <property type="molecule type" value="Genomic_DNA"/>
</dbReference>
<evidence type="ECO:0000256" key="6">
    <source>
        <dbReference type="PIRNR" id="PIRNR001123"/>
    </source>
</evidence>
<reference evidence="9 10" key="1">
    <citation type="submission" date="2017-06" db="EMBL/GenBank/DDBJ databases">
        <title>Novel microbial phyla capable of carbon fixation and sulfur reduction in deep-sea sediments.</title>
        <authorList>
            <person name="Huang J."/>
            <person name="Baker B."/>
            <person name="Wang Y."/>
        </authorList>
    </citation>
    <scope>NUCLEOTIDE SEQUENCE [LARGE SCALE GENOMIC DNA]</scope>
    <source>
        <strain evidence="9">B3_TA06</strain>
    </source>
</reference>
<evidence type="ECO:0000256" key="5">
    <source>
        <dbReference type="ARBA" id="ARBA00022801"/>
    </source>
</evidence>
<accession>A0A532V950</accession>
<dbReference type="Proteomes" id="UP000317778">
    <property type="component" value="Unassembled WGS sequence"/>
</dbReference>
<dbReference type="Gene3D" id="3.40.630.10">
    <property type="entry name" value="Zn peptidases"/>
    <property type="match status" value="1"/>
</dbReference>
<evidence type="ECO:0000256" key="1">
    <source>
        <dbReference type="ARBA" id="ARBA00006272"/>
    </source>
</evidence>
<keyword evidence="5" id="KW-0378">Hydrolase</keyword>
<gene>
    <name evidence="9" type="ORF">CEE36_03370</name>
</gene>
<feature type="binding site" evidence="8">
    <location>
        <position position="310"/>
    </location>
    <ligand>
        <name>Zn(2+)</name>
        <dbReference type="ChEBI" id="CHEBI:29105"/>
        <label>2</label>
    </ligand>
</feature>
<dbReference type="CDD" id="cd05656">
    <property type="entry name" value="M42_Frv"/>
    <property type="match status" value="1"/>
</dbReference>
<dbReference type="Pfam" id="PF05343">
    <property type="entry name" value="Peptidase_M42"/>
    <property type="match status" value="1"/>
</dbReference>
<feature type="binding site" evidence="8">
    <location>
        <position position="171"/>
    </location>
    <ligand>
        <name>Zn(2+)</name>
        <dbReference type="ChEBI" id="CHEBI:29105"/>
        <label>1</label>
    </ligand>
</feature>
<dbReference type="SUPFAM" id="SSF53187">
    <property type="entry name" value="Zn-dependent exopeptidases"/>
    <property type="match status" value="1"/>
</dbReference>
<dbReference type="GO" id="GO:0006508">
    <property type="term" value="P:proteolysis"/>
    <property type="evidence" value="ECO:0007669"/>
    <property type="project" value="UniProtKB-KW"/>
</dbReference>
<comment type="caution">
    <text evidence="9">The sequence shown here is derived from an EMBL/GenBank/DDBJ whole genome shotgun (WGS) entry which is preliminary data.</text>
</comment>
<dbReference type="PIRSF" id="PIRSF001123">
    <property type="entry name" value="PepA_GA"/>
    <property type="match status" value="1"/>
</dbReference>
<feature type="binding site" evidence="8">
    <location>
        <position position="224"/>
    </location>
    <ligand>
        <name>Zn(2+)</name>
        <dbReference type="ChEBI" id="CHEBI:29105"/>
        <label>1</label>
    </ligand>
</feature>
<dbReference type="PANTHER" id="PTHR32481">
    <property type="entry name" value="AMINOPEPTIDASE"/>
    <property type="match status" value="1"/>
</dbReference>
<dbReference type="GO" id="GO:0004177">
    <property type="term" value="F:aminopeptidase activity"/>
    <property type="evidence" value="ECO:0007669"/>
    <property type="project" value="UniProtKB-UniRule"/>
</dbReference>
<keyword evidence="3" id="KW-0645">Protease</keyword>